<evidence type="ECO:0000256" key="2">
    <source>
        <dbReference type="ARBA" id="ARBA00022801"/>
    </source>
</evidence>
<evidence type="ECO:0000313" key="5">
    <source>
        <dbReference type="Proteomes" id="UP000829708"/>
    </source>
</evidence>
<dbReference type="EMBL" id="CP094929">
    <property type="protein sequence ID" value="UOM50659.1"/>
    <property type="molecule type" value="Genomic_DNA"/>
</dbReference>
<organism evidence="4 5">
    <name type="scientific">Sphaerochaeta associata</name>
    <dbReference type="NCBI Taxonomy" id="1129264"/>
    <lineage>
        <taxon>Bacteria</taxon>
        <taxon>Pseudomonadati</taxon>
        <taxon>Spirochaetota</taxon>
        <taxon>Spirochaetia</taxon>
        <taxon>Spirochaetales</taxon>
        <taxon>Sphaerochaetaceae</taxon>
        <taxon>Sphaerochaeta</taxon>
    </lineage>
</organism>
<evidence type="ECO:0000259" key="3">
    <source>
        <dbReference type="Pfam" id="PF00884"/>
    </source>
</evidence>
<dbReference type="InterPro" id="IPR017850">
    <property type="entry name" value="Alkaline_phosphatase_core_sf"/>
</dbReference>
<dbReference type="SUPFAM" id="SSF53649">
    <property type="entry name" value="Alkaline phosphatase-like"/>
    <property type="match status" value="1"/>
</dbReference>
<dbReference type="RefSeq" id="WP_244772046.1">
    <property type="nucleotide sequence ID" value="NZ_CP094929.1"/>
</dbReference>
<sequence length="511" mass="58481">MKPNIVIVMTDQQRHDLRKAAGYSLDTMPFLDSFAEKGVDFSQAYTPNPTCMPARVSMFTGRYCQSHCVRTNHNAADAVYTEDLLDVLKQQGYTTALCGKNHSHHKVEEFDFHEVNGHLGVEDRQHLSQSEQKLDDYLKTLKFIDSMEPSPGDVSDQLPYRNVSSALKFVDEVKETGKPFFAWVSFAEPHNPYQVCEPYFSMFPPHLLPPLSTGPENLEGKGPRYTWIRGIWEKVLGTEIEQRINRDRSNYLGMLRLIDDQFKRLIEGLEQRNLLDNTLVIFLSDHGDFMGEYGLVRKGPDLSDVLTHIPMIWRGPGIANQGRVGANFVNIVDILPTLCDYLGVHTPFGVQGKSLRPLLENTAYDPKEYEVAYSETGFGGLYWDEEDNLTPQEEKACHLWETFDCLNTWTQCSQVRMLRKGEYKIQVDMLGTGYLYNLKDDPMEINNLWDGEMYQAIKADMLTELTAAMLRATDPIPAPRNRYRTKLHPKGFWFDKEFHASDPGVLQVPKS</sequence>
<dbReference type="PANTHER" id="PTHR45953">
    <property type="entry name" value="IDURONATE 2-SULFATASE"/>
    <property type="match status" value="1"/>
</dbReference>
<name>A0ABY4D8P8_9SPIR</name>
<protein>
    <submittedName>
        <fullName evidence="4">Sulfatase-like hydrolase/transferase</fullName>
    </submittedName>
</protein>
<keyword evidence="2" id="KW-0378">Hydrolase</keyword>
<evidence type="ECO:0000313" key="4">
    <source>
        <dbReference type="EMBL" id="UOM50659.1"/>
    </source>
</evidence>
<dbReference type="Proteomes" id="UP000829708">
    <property type="component" value="Chromosome"/>
</dbReference>
<evidence type="ECO:0000256" key="1">
    <source>
        <dbReference type="ARBA" id="ARBA00022723"/>
    </source>
</evidence>
<feature type="domain" description="Sulfatase N-terminal" evidence="3">
    <location>
        <begin position="3"/>
        <end position="344"/>
    </location>
</feature>
<dbReference type="Gene3D" id="3.40.720.10">
    <property type="entry name" value="Alkaline Phosphatase, subunit A"/>
    <property type="match status" value="1"/>
</dbReference>
<dbReference type="InterPro" id="IPR000917">
    <property type="entry name" value="Sulfatase_N"/>
</dbReference>
<gene>
    <name evidence="4" type="ORF">MUG09_13930</name>
</gene>
<dbReference type="PANTHER" id="PTHR45953:SF1">
    <property type="entry name" value="IDURONATE 2-SULFATASE"/>
    <property type="match status" value="1"/>
</dbReference>
<keyword evidence="5" id="KW-1185">Reference proteome</keyword>
<keyword evidence="1" id="KW-0479">Metal-binding</keyword>
<accession>A0ABY4D8P8</accession>
<proteinExistence type="predicted"/>
<reference evidence="5" key="1">
    <citation type="journal article" date="2024" name="J Bioinform Genom">
        <title>Complete genome sequence of the type strain bacterium Sphaerochaeta associata GLS2t (VKM B-2742)t.</title>
        <authorList>
            <person name="Troshina O.Y."/>
            <person name="Tepeeva A.N."/>
            <person name="Arzamasceva V.O."/>
            <person name="Whitman W.B."/>
            <person name="Varghese N."/>
            <person name="Shapiro N."/>
            <person name="Woyke T."/>
            <person name="Kripides N.C."/>
            <person name="Vasilenko O.V."/>
        </authorList>
    </citation>
    <scope>NUCLEOTIDE SEQUENCE [LARGE SCALE GENOMIC DNA]</scope>
    <source>
        <strain evidence="5">GLS2T</strain>
    </source>
</reference>
<dbReference type="Pfam" id="PF00884">
    <property type="entry name" value="Sulfatase"/>
    <property type="match status" value="1"/>
</dbReference>